<accession>A0A2C9LUB8</accession>
<dbReference type="InterPro" id="IPR012337">
    <property type="entry name" value="RNaseH-like_sf"/>
</dbReference>
<dbReference type="VEuPathDB" id="VectorBase:BGLB035019"/>
<dbReference type="GO" id="GO:0003676">
    <property type="term" value="F:nucleic acid binding"/>
    <property type="evidence" value="ECO:0007669"/>
    <property type="project" value="InterPro"/>
</dbReference>
<name>A0A2C9LUB8_BIOGL</name>
<dbReference type="SUPFAM" id="SSF53098">
    <property type="entry name" value="Ribonuclease H-like"/>
    <property type="match status" value="1"/>
</dbReference>
<dbReference type="VEuPathDB" id="VectorBase:BGLAX_043556"/>
<evidence type="ECO:0008006" key="3">
    <source>
        <dbReference type="Google" id="ProtNLM"/>
    </source>
</evidence>
<gene>
    <name evidence="1" type="primary">106077320</name>
</gene>
<evidence type="ECO:0000313" key="1">
    <source>
        <dbReference type="EnsemblMetazoa" id="BGLB035019-PA"/>
    </source>
</evidence>
<dbReference type="AlphaFoldDB" id="A0A2C9LUB8"/>
<dbReference type="Gene3D" id="3.30.420.10">
    <property type="entry name" value="Ribonuclease H-like superfamily/Ribonuclease H"/>
    <property type="match status" value="1"/>
</dbReference>
<dbReference type="Proteomes" id="UP000076420">
    <property type="component" value="Unassembled WGS sequence"/>
</dbReference>
<dbReference type="KEGG" id="bgt:106077320"/>
<reference evidence="1" key="1">
    <citation type="submission" date="2020-05" db="UniProtKB">
        <authorList>
            <consortium name="EnsemblMetazoa"/>
        </authorList>
    </citation>
    <scope>IDENTIFICATION</scope>
    <source>
        <strain evidence="1">BB02</strain>
    </source>
</reference>
<organism evidence="1 2">
    <name type="scientific">Biomphalaria glabrata</name>
    <name type="common">Bloodfluke planorb</name>
    <name type="synonym">Freshwater snail</name>
    <dbReference type="NCBI Taxonomy" id="6526"/>
    <lineage>
        <taxon>Eukaryota</taxon>
        <taxon>Metazoa</taxon>
        <taxon>Spiralia</taxon>
        <taxon>Lophotrochozoa</taxon>
        <taxon>Mollusca</taxon>
        <taxon>Gastropoda</taxon>
        <taxon>Heterobranchia</taxon>
        <taxon>Euthyneura</taxon>
        <taxon>Panpulmonata</taxon>
        <taxon>Hygrophila</taxon>
        <taxon>Lymnaeoidea</taxon>
        <taxon>Planorbidae</taxon>
        <taxon>Biomphalaria</taxon>
    </lineage>
</organism>
<protein>
    <recommendedName>
        <fullName evidence="3">Integrase catalytic domain-containing protein</fullName>
    </recommendedName>
</protein>
<evidence type="ECO:0000313" key="2">
    <source>
        <dbReference type="Proteomes" id="UP000076420"/>
    </source>
</evidence>
<proteinExistence type="predicted"/>
<dbReference type="InterPro" id="IPR036397">
    <property type="entry name" value="RNaseH_sf"/>
</dbReference>
<dbReference type="EnsemblMetazoa" id="BGLB035019-RA">
    <property type="protein sequence ID" value="BGLB035019-PA"/>
    <property type="gene ID" value="BGLB035019"/>
</dbReference>
<sequence length="128" mass="14168">MSSATVVKCLNELFALFGLSSYVHTDKGTSFMSAEVQKYLNERGVATSRSTARGNGQIEKQNSSLWKAITLALHSQDFSRAYVSMGTSITTPVVLNSVTFVHRDEQVHTRDSLDTIAEVLLEHPYQRG</sequence>